<reference evidence="1" key="2">
    <citation type="submission" date="2020-09" db="EMBL/GenBank/DDBJ databases">
        <authorList>
            <person name="Sun Q."/>
            <person name="Zhou Y."/>
        </authorList>
    </citation>
    <scope>NUCLEOTIDE SEQUENCE</scope>
    <source>
        <strain evidence="1">CGMCC 1.12921</strain>
    </source>
</reference>
<dbReference type="PANTHER" id="PTHR43737">
    <property type="entry name" value="BLL7424 PROTEIN"/>
    <property type="match status" value="1"/>
</dbReference>
<dbReference type="InterPro" id="IPR006311">
    <property type="entry name" value="TAT_signal"/>
</dbReference>
<name>A0A8J2V1T9_9PROT</name>
<protein>
    <recommendedName>
        <fullName evidence="3">Tat pathway signal protein</fullName>
    </recommendedName>
</protein>
<dbReference type="InterPro" id="IPR010869">
    <property type="entry name" value="DUF1501"/>
</dbReference>
<keyword evidence="2" id="KW-1185">Reference proteome</keyword>
<evidence type="ECO:0000313" key="2">
    <source>
        <dbReference type="Proteomes" id="UP000613582"/>
    </source>
</evidence>
<evidence type="ECO:0000313" key="1">
    <source>
        <dbReference type="EMBL" id="GGC95328.1"/>
    </source>
</evidence>
<dbReference type="Pfam" id="PF07394">
    <property type="entry name" value="DUF1501"/>
    <property type="match status" value="1"/>
</dbReference>
<dbReference type="RefSeq" id="WP_188159280.1">
    <property type="nucleotide sequence ID" value="NZ_BMGH01000001.1"/>
</dbReference>
<proteinExistence type="predicted"/>
<reference evidence="1" key="1">
    <citation type="journal article" date="2014" name="Int. J. Syst. Evol. Microbiol.">
        <title>Complete genome sequence of Corynebacterium casei LMG S-19264T (=DSM 44701T), isolated from a smear-ripened cheese.</title>
        <authorList>
            <consortium name="US DOE Joint Genome Institute (JGI-PGF)"/>
            <person name="Walter F."/>
            <person name="Albersmeier A."/>
            <person name="Kalinowski J."/>
            <person name="Ruckert C."/>
        </authorList>
    </citation>
    <scope>NUCLEOTIDE SEQUENCE</scope>
    <source>
        <strain evidence="1">CGMCC 1.12921</strain>
    </source>
</reference>
<gene>
    <name evidence="1" type="ORF">GCM10011342_00170</name>
</gene>
<dbReference type="Proteomes" id="UP000613582">
    <property type="component" value="Unassembled WGS sequence"/>
</dbReference>
<dbReference type="AlphaFoldDB" id="A0A8J2V1T9"/>
<dbReference type="PANTHER" id="PTHR43737:SF1">
    <property type="entry name" value="DUF1501 DOMAIN-CONTAINING PROTEIN"/>
    <property type="match status" value="1"/>
</dbReference>
<dbReference type="PROSITE" id="PS51318">
    <property type="entry name" value="TAT"/>
    <property type="match status" value="1"/>
</dbReference>
<accession>A0A8J2V1T9</accession>
<organism evidence="1 2">
    <name type="scientific">Aquisalinus flavus</name>
    <dbReference type="NCBI Taxonomy" id="1526572"/>
    <lineage>
        <taxon>Bacteria</taxon>
        <taxon>Pseudomonadati</taxon>
        <taxon>Pseudomonadota</taxon>
        <taxon>Alphaproteobacteria</taxon>
        <taxon>Parvularculales</taxon>
        <taxon>Parvularculaceae</taxon>
        <taxon>Aquisalinus</taxon>
    </lineage>
</organism>
<sequence length="475" mass="50444">MSKTDHTSLTRRALLQRAGHIGFMGAAGPLAMSLAGVGEAAAFEATDYKALVCVFLYGGNDYANTVIPFDIPNYDRYAHIRGGGPDRGPGGIAVARSALERTALTPLGGPALTDDMQFALNPNMPNLAGLFNKGRAAVQLNVGPLVTPLTKAQFEGNNRDLYPLPPKLFSHNDQQSVWQALGSEGATIGWGGRLGDLAMDANEQSLLTCISASGNAVFVAGREALQYQISPSGAIDVNMLSEPAYANDAIAYAMRQIISKDSANTLEREFVNVTRRSMEMEGIVNGALDGVNLSTSFDTRSGDNPLADQMKIVARLIGAQKALGSKRQVFFVSLGGFDNHDRLMENHPALVGQVDEAIGSFYAATVEMGVADKVTTFTASDFGRTLARNADGSDHGWGGHHFIVGGAVKGGRYYGTAPHISLDTDDQVGQGRLLPTTAVDEYAATLARWFGASESELPDVFPNIGNFSNTNMGFV</sequence>
<evidence type="ECO:0008006" key="3">
    <source>
        <dbReference type="Google" id="ProtNLM"/>
    </source>
</evidence>
<comment type="caution">
    <text evidence="1">The sequence shown here is derived from an EMBL/GenBank/DDBJ whole genome shotgun (WGS) entry which is preliminary data.</text>
</comment>
<dbReference type="EMBL" id="BMGH01000001">
    <property type="protein sequence ID" value="GGC95328.1"/>
    <property type="molecule type" value="Genomic_DNA"/>
</dbReference>